<gene>
    <name evidence="1" type="ORF">DFH07DRAFT_700158</name>
</gene>
<organism evidence="1 2">
    <name type="scientific">Mycena maculata</name>
    <dbReference type="NCBI Taxonomy" id="230809"/>
    <lineage>
        <taxon>Eukaryota</taxon>
        <taxon>Fungi</taxon>
        <taxon>Dikarya</taxon>
        <taxon>Basidiomycota</taxon>
        <taxon>Agaricomycotina</taxon>
        <taxon>Agaricomycetes</taxon>
        <taxon>Agaricomycetidae</taxon>
        <taxon>Agaricales</taxon>
        <taxon>Marasmiineae</taxon>
        <taxon>Mycenaceae</taxon>
        <taxon>Mycena</taxon>
    </lineage>
</organism>
<protein>
    <submittedName>
        <fullName evidence="1">Uncharacterized protein</fullName>
    </submittedName>
</protein>
<feature type="non-terminal residue" evidence="1">
    <location>
        <position position="1"/>
    </location>
</feature>
<evidence type="ECO:0000313" key="2">
    <source>
        <dbReference type="Proteomes" id="UP001215280"/>
    </source>
</evidence>
<evidence type="ECO:0000313" key="1">
    <source>
        <dbReference type="EMBL" id="KAJ7757757.1"/>
    </source>
</evidence>
<accession>A0AAD7NFL4</accession>
<dbReference type="EMBL" id="JARJLG010000057">
    <property type="protein sequence ID" value="KAJ7757757.1"/>
    <property type="molecule type" value="Genomic_DNA"/>
</dbReference>
<dbReference type="Proteomes" id="UP001215280">
    <property type="component" value="Unassembled WGS sequence"/>
</dbReference>
<name>A0AAD7NFL4_9AGAR</name>
<feature type="non-terminal residue" evidence="1">
    <location>
        <position position="149"/>
    </location>
</feature>
<comment type="caution">
    <text evidence="1">The sequence shown here is derived from an EMBL/GenBank/DDBJ whole genome shotgun (WGS) entry which is preliminary data.</text>
</comment>
<dbReference type="AlphaFoldDB" id="A0AAD7NFL4"/>
<reference evidence="1" key="1">
    <citation type="submission" date="2023-03" db="EMBL/GenBank/DDBJ databases">
        <title>Massive genome expansion in bonnet fungi (Mycena s.s.) driven by repeated elements and novel gene families across ecological guilds.</title>
        <authorList>
            <consortium name="Lawrence Berkeley National Laboratory"/>
            <person name="Harder C.B."/>
            <person name="Miyauchi S."/>
            <person name="Viragh M."/>
            <person name="Kuo A."/>
            <person name="Thoen E."/>
            <person name="Andreopoulos B."/>
            <person name="Lu D."/>
            <person name="Skrede I."/>
            <person name="Drula E."/>
            <person name="Henrissat B."/>
            <person name="Morin E."/>
            <person name="Kohler A."/>
            <person name="Barry K."/>
            <person name="LaButti K."/>
            <person name="Morin E."/>
            <person name="Salamov A."/>
            <person name="Lipzen A."/>
            <person name="Mereny Z."/>
            <person name="Hegedus B."/>
            <person name="Baldrian P."/>
            <person name="Stursova M."/>
            <person name="Weitz H."/>
            <person name="Taylor A."/>
            <person name="Grigoriev I.V."/>
            <person name="Nagy L.G."/>
            <person name="Martin F."/>
            <person name="Kauserud H."/>
        </authorList>
    </citation>
    <scope>NUCLEOTIDE SEQUENCE</scope>
    <source>
        <strain evidence="1">CBHHK188m</strain>
    </source>
</reference>
<proteinExistence type="predicted"/>
<keyword evidence="2" id="KW-1185">Reference proteome</keyword>
<sequence length="149" mass="16582">RSGVAIGDVGRITPDREFDFFFNIYLPADHPINGGDVPGDFSPLEPYTQKDIFHTDFEPGDHVSSPSAHKLDLESPLKYVNPSICAILVLPHGVHLKKLENLGKMQEYFARNAESWYRYSNNVRGRGLANGALYLVTGCEKSPSWGMVS</sequence>